<dbReference type="GO" id="GO:0019137">
    <property type="term" value="F:thioglucosidase activity"/>
    <property type="evidence" value="ECO:0007669"/>
    <property type="project" value="UniProtKB-EC"/>
</dbReference>
<dbReference type="EC" id="3.2.1.147" evidence="4"/>
<dbReference type="PANTHER" id="PTHR10353:SF282">
    <property type="entry name" value="THIOGLUCOSIDASE"/>
    <property type="match status" value="1"/>
</dbReference>
<protein>
    <recommendedName>
        <fullName evidence="4">thioglucosidase</fullName>
        <ecNumber evidence="4">3.2.1.147</ecNumber>
    </recommendedName>
    <alternativeName>
        <fullName evidence="7">Sinigrinase</fullName>
    </alternativeName>
    <alternativeName>
        <fullName evidence="8">Thioglucosidase</fullName>
    </alternativeName>
</protein>
<feature type="signal peptide" evidence="11">
    <location>
        <begin position="1"/>
        <end position="25"/>
    </location>
</feature>
<evidence type="ECO:0000256" key="7">
    <source>
        <dbReference type="ARBA" id="ARBA00032643"/>
    </source>
</evidence>
<dbReference type="InterPro" id="IPR033132">
    <property type="entry name" value="GH_1_N_CS"/>
</dbReference>
<gene>
    <name evidence="13" type="primary">LOC108811668</name>
</gene>
<dbReference type="RefSeq" id="XP_018439257.1">
    <property type="nucleotide sequence ID" value="XM_018583755.2"/>
</dbReference>
<evidence type="ECO:0000256" key="9">
    <source>
        <dbReference type="ARBA" id="ARBA00034026"/>
    </source>
</evidence>
<dbReference type="AlphaFoldDB" id="A0A6J0JUA4"/>
<evidence type="ECO:0000256" key="11">
    <source>
        <dbReference type="SAM" id="SignalP"/>
    </source>
</evidence>
<dbReference type="Proteomes" id="UP000504610">
    <property type="component" value="Chromosome 6"/>
</dbReference>
<keyword evidence="12" id="KW-1185">Reference proteome</keyword>
<dbReference type="GO" id="GO:0009651">
    <property type="term" value="P:response to salt stress"/>
    <property type="evidence" value="ECO:0007669"/>
    <property type="project" value="TreeGrafter"/>
</dbReference>
<dbReference type="InterPro" id="IPR017853">
    <property type="entry name" value="GH"/>
</dbReference>
<dbReference type="OrthoDB" id="1025938at2759"/>
<dbReference type="SUPFAM" id="SSF51445">
    <property type="entry name" value="(Trans)glycosidases"/>
    <property type="match status" value="1"/>
</dbReference>
<dbReference type="GO" id="GO:0005773">
    <property type="term" value="C:vacuole"/>
    <property type="evidence" value="ECO:0007669"/>
    <property type="project" value="UniProtKB-SubCell"/>
</dbReference>
<evidence type="ECO:0000313" key="12">
    <source>
        <dbReference type="Proteomes" id="UP000504610"/>
    </source>
</evidence>
<name>A0A6J0JUA4_RAPSA</name>
<dbReference type="GO" id="GO:0008422">
    <property type="term" value="F:beta-glucosidase activity"/>
    <property type="evidence" value="ECO:0007669"/>
    <property type="project" value="TreeGrafter"/>
</dbReference>
<comment type="catalytic activity">
    <reaction evidence="9">
        <text>a thioglucoside + H2O = a sugar + a thiol.</text>
        <dbReference type="EC" id="3.2.1.147"/>
    </reaction>
</comment>
<proteinExistence type="inferred from homology"/>
<evidence type="ECO:0000256" key="4">
    <source>
        <dbReference type="ARBA" id="ARBA00012250"/>
    </source>
</evidence>
<keyword evidence="5" id="KW-0926">Vacuole</keyword>
<reference evidence="12" key="1">
    <citation type="journal article" date="2019" name="Database">
        <title>The radish genome database (RadishGD): an integrated information resource for radish genomics.</title>
        <authorList>
            <person name="Yu H.J."/>
            <person name="Baek S."/>
            <person name="Lee Y.J."/>
            <person name="Cho A."/>
            <person name="Mun J.H."/>
        </authorList>
    </citation>
    <scope>NUCLEOTIDE SEQUENCE [LARGE SCALE GENOMIC DNA]</scope>
    <source>
        <strain evidence="12">cv. WK10039</strain>
    </source>
</reference>
<sequence length="628" mass="71786">MATPTLTLFLVVLALTSTLSFNAEARPQPSDEDLGIVIGPNTGSDDDLGIVIGPHVSGELDNNLDDEELFSTGSDHDDLGIVIGPHVSEELDNKLDDEELGTIIGPEFEIHKHDFPKDFIFGTAVSAFQVEGAKKGSGRGLTRWDEFTHMFPDKVEHSDDADIGVDFYTRYKDDIKLMKELKTNGFRFSISWTRVLPNGSLRKGVNKEGVKFYNDLIDELIANEIQPSVTLFHWESPFALEMEYGGFVDERIVEDFRDFAKFCFENFGDRVKNWATFNEPSVYSVSGYSKGKKAPGRCSPFEVLKCPSGDSSEEPYKVAHNQILSHLAAVEEFRKCVKCQENGGKIGIVLVSHWYEPKDPNSSKDVEYARRALDYQLGWFLRPLTYGHYPTVMQKDVNIRLPEFTEEESEKLKKSLDFVGLNYYGAFFTTPLTNINASELSYSNDLGAKISPEQNHSPHLKTTSMGIVIYPDGLMNLLRHIQDEYKNPEIYIMENGMDEIDNGTKTLAEATNDYGRKEFIKSHILIMGKAIRLHNVRLKGYYIWSLMDNFEWERGYKMRFGLYYVDFNDNLKRHMRSSGKWLSEFLDSKESLHKCYFEGHREKGYAPKLFDTEYLDPDNWRLSYASDI</sequence>
<accession>A0A6J0JUA4</accession>
<keyword evidence="11" id="KW-0732">Signal</keyword>
<evidence type="ECO:0000256" key="2">
    <source>
        <dbReference type="ARBA" id="ARBA00004116"/>
    </source>
</evidence>
<dbReference type="PROSITE" id="PS00653">
    <property type="entry name" value="GLYCOSYL_HYDROL_F1_2"/>
    <property type="match status" value="1"/>
</dbReference>
<dbReference type="PRINTS" id="PR00131">
    <property type="entry name" value="GLHYDRLASE1"/>
</dbReference>
<dbReference type="PANTHER" id="PTHR10353">
    <property type="entry name" value="GLYCOSYL HYDROLASE"/>
    <property type="match status" value="1"/>
</dbReference>
<organism evidence="12 13">
    <name type="scientific">Raphanus sativus</name>
    <name type="common">Radish</name>
    <name type="synonym">Raphanus raphanistrum var. sativus</name>
    <dbReference type="NCBI Taxonomy" id="3726"/>
    <lineage>
        <taxon>Eukaryota</taxon>
        <taxon>Viridiplantae</taxon>
        <taxon>Streptophyta</taxon>
        <taxon>Embryophyta</taxon>
        <taxon>Tracheophyta</taxon>
        <taxon>Spermatophyta</taxon>
        <taxon>Magnoliopsida</taxon>
        <taxon>eudicotyledons</taxon>
        <taxon>Gunneridae</taxon>
        <taxon>Pentapetalae</taxon>
        <taxon>rosids</taxon>
        <taxon>malvids</taxon>
        <taxon>Brassicales</taxon>
        <taxon>Brassicaceae</taxon>
        <taxon>Brassiceae</taxon>
        <taxon>Raphanus</taxon>
    </lineage>
</organism>
<evidence type="ECO:0000256" key="8">
    <source>
        <dbReference type="ARBA" id="ARBA00032797"/>
    </source>
</evidence>
<dbReference type="KEGG" id="rsz:108811668"/>
<dbReference type="FunFam" id="3.20.20.80:FF:000246">
    <property type="entry name" value="Predicted protein"/>
    <property type="match status" value="1"/>
</dbReference>
<evidence type="ECO:0000256" key="1">
    <source>
        <dbReference type="ARBA" id="ARBA00003014"/>
    </source>
</evidence>
<dbReference type="InterPro" id="IPR001360">
    <property type="entry name" value="Glyco_hydro_1"/>
</dbReference>
<comment type="function">
    <text evidence="1">Degradation of glucosinolates (glucose residue linked by a thioglucoside bound to an amino acid derivative) to glucose, sulfate and any of the products: thiocyanates, isothiocyanates, nitriles, epithionitriles or oxazolidine-2-thiones.</text>
</comment>
<dbReference type="GO" id="GO:0019762">
    <property type="term" value="P:glucosinolate catabolic process"/>
    <property type="evidence" value="ECO:0007669"/>
    <property type="project" value="TreeGrafter"/>
</dbReference>
<dbReference type="Gene3D" id="3.20.20.80">
    <property type="entry name" value="Glycosidases"/>
    <property type="match status" value="1"/>
</dbReference>
<evidence type="ECO:0000313" key="13">
    <source>
        <dbReference type="RefSeq" id="XP_018439257.1"/>
    </source>
</evidence>
<dbReference type="GeneID" id="108811668"/>
<evidence type="ECO:0000256" key="5">
    <source>
        <dbReference type="ARBA" id="ARBA00022554"/>
    </source>
</evidence>
<comment type="subcellular location">
    <subcellularLocation>
        <location evidence="2">Vacuole</location>
    </subcellularLocation>
</comment>
<feature type="chain" id="PRO_5026746443" description="thioglucosidase" evidence="11">
    <location>
        <begin position="26"/>
        <end position="628"/>
    </location>
</feature>
<evidence type="ECO:0000256" key="10">
    <source>
        <dbReference type="RuleBase" id="RU003690"/>
    </source>
</evidence>
<evidence type="ECO:0000256" key="3">
    <source>
        <dbReference type="ARBA" id="ARBA00010838"/>
    </source>
</evidence>
<reference evidence="13" key="2">
    <citation type="submission" date="2025-08" db="UniProtKB">
        <authorList>
            <consortium name="RefSeq"/>
        </authorList>
    </citation>
    <scope>IDENTIFICATION</scope>
    <source>
        <tissue evidence="13">Leaf</tissue>
    </source>
</reference>
<evidence type="ECO:0000256" key="6">
    <source>
        <dbReference type="ARBA" id="ARBA00022801"/>
    </source>
</evidence>
<dbReference type="Pfam" id="PF00232">
    <property type="entry name" value="Glyco_hydro_1"/>
    <property type="match status" value="1"/>
</dbReference>
<dbReference type="GO" id="GO:0005975">
    <property type="term" value="P:carbohydrate metabolic process"/>
    <property type="evidence" value="ECO:0007669"/>
    <property type="project" value="InterPro"/>
</dbReference>
<keyword evidence="6" id="KW-0378">Hydrolase</keyword>
<comment type="similarity">
    <text evidence="3 10">Belongs to the glycosyl hydrolase 1 family.</text>
</comment>